<name>A0A1G2HRF1_9BACT</name>
<organism evidence="2 3">
    <name type="scientific">Candidatus Staskawiczbacteria bacterium RIFCSPHIGHO2_01_FULL_39_25</name>
    <dbReference type="NCBI Taxonomy" id="1802202"/>
    <lineage>
        <taxon>Bacteria</taxon>
        <taxon>Candidatus Staskawicziibacteriota</taxon>
    </lineage>
</organism>
<dbReference type="EMBL" id="MHOO01000002">
    <property type="protein sequence ID" value="OGZ64810.1"/>
    <property type="molecule type" value="Genomic_DNA"/>
</dbReference>
<dbReference type="InterPro" id="IPR044020">
    <property type="entry name" value="DUF5676"/>
</dbReference>
<keyword evidence="1" id="KW-1133">Transmembrane helix</keyword>
<keyword evidence="1" id="KW-0812">Transmembrane</keyword>
<dbReference type="Pfam" id="PF18926">
    <property type="entry name" value="DUF5676"/>
    <property type="match status" value="1"/>
</dbReference>
<keyword evidence="1" id="KW-0472">Membrane</keyword>
<reference evidence="2 3" key="1">
    <citation type="journal article" date="2016" name="Nat. Commun.">
        <title>Thousands of microbial genomes shed light on interconnected biogeochemical processes in an aquifer system.</title>
        <authorList>
            <person name="Anantharaman K."/>
            <person name="Brown C.T."/>
            <person name="Hug L.A."/>
            <person name="Sharon I."/>
            <person name="Castelle C.J."/>
            <person name="Probst A.J."/>
            <person name="Thomas B.C."/>
            <person name="Singh A."/>
            <person name="Wilkins M.J."/>
            <person name="Karaoz U."/>
            <person name="Brodie E.L."/>
            <person name="Williams K.H."/>
            <person name="Hubbard S.S."/>
            <person name="Banfield J.F."/>
        </authorList>
    </citation>
    <scope>NUCLEOTIDE SEQUENCE [LARGE SCALE GENOMIC DNA]</scope>
</reference>
<comment type="caution">
    <text evidence="2">The sequence shown here is derived from an EMBL/GenBank/DDBJ whole genome shotgun (WGS) entry which is preliminary data.</text>
</comment>
<evidence type="ECO:0000313" key="2">
    <source>
        <dbReference type="EMBL" id="OGZ64810.1"/>
    </source>
</evidence>
<feature type="transmembrane region" description="Helical" evidence="1">
    <location>
        <begin position="52"/>
        <end position="79"/>
    </location>
</feature>
<evidence type="ECO:0000256" key="1">
    <source>
        <dbReference type="SAM" id="Phobius"/>
    </source>
</evidence>
<protein>
    <submittedName>
        <fullName evidence="2">Uncharacterized protein</fullName>
    </submittedName>
</protein>
<dbReference type="AlphaFoldDB" id="A0A1G2HRF1"/>
<dbReference type="Proteomes" id="UP000176855">
    <property type="component" value="Unassembled WGS sequence"/>
</dbReference>
<gene>
    <name evidence="2" type="ORF">A2730_03845</name>
</gene>
<feature type="transmembrane region" description="Helical" evidence="1">
    <location>
        <begin position="12"/>
        <end position="32"/>
    </location>
</feature>
<sequence>MINIIHLLKVTAAWTSIIYTVCYLGVAMYPPVRMMTMRYALHADINFVSGYFGLGYFISGLIIWNIIALLAVWFFAWLFNTIKQ</sequence>
<evidence type="ECO:0000313" key="3">
    <source>
        <dbReference type="Proteomes" id="UP000176855"/>
    </source>
</evidence>
<accession>A0A1G2HRF1</accession>
<dbReference type="STRING" id="1802202.A2730_03845"/>
<proteinExistence type="predicted"/>